<comment type="caution">
    <text evidence="3">The sequence shown here is derived from an EMBL/GenBank/DDBJ whole genome shotgun (WGS) entry which is preliminary data.</text>
</comment>
<sequence>MTPNSKARFQCLLWCVVSVFCCFHALQSCDTVHFYHPFRVLPVVPYMTFVFQTFRLFGLLLPHHQCKVRGELKLTVHHDPCSSCFKPARFGNWYTPKEVEHHVAPPDLWAGMQFVRRIFCT</sequence>
<keyword evidence="1" id="KW-0812">Transmembrane</keyword>
<proteinExistence type="predicted"/>
<keyword evidence="2" id="KW-0732">Signal</keyword>
<evidence type="ECO:0000256" key="2">
    <source>
        <dbReference type="SAM" id="SignalP"/>
    </source>
</evidence>
<evidence type="ECO:0000313" key="4">
    <source>
        <dbReference type="Proteomes" id="UP000251960"/>
    </source>
</evidence>
<organism evidence="3">
    <name type="scientific">Zea mays</name>
    <name type="common">Maize</name>
    <dbReference type="NCBI Taxonomy" id="4577"/>
    <lineage>
        <taxon>Eukaryota</taxon>
        <taxon>Viridiplantae</taxon>
        <taxon>Streptophyta</taxon>
        <taxon>Embryophyta</taxon>
        <taxon>Tracheophyta</taxon>
        <taxon>Spermatophyta</taxon>
        <taxon>Magnoliopsida</taxon>
        <taxon>Liliopsida</taxon>
        <taxon>Poales</taxon>
        <taxon>Poaceae</taxon>
        <taxon>PACMAD clade</taxon>
        <taxon>Panicoideae</taxon>
        <taxon>Andropogonodae</taxon>
        <taxon>Andropogoneae</taxon>
        <taxon>Tripsacinae</taxon>
        <taxon>Zea</taxon>
    </lineage>
</organism>
<gene>
    <name evidence="3" type="ORF">Zm00014a_037127</name>
</gene>
<feature type="transmembrane region" description="Helical" evidence="1">
    <location>
        <begin position="44"/>
        <end position="61"/>
    </location>
</feature>
<name>A0A8J8Y1T3_MAIZE</name>
<reference evidence="3 4" key="1">
    <citation type="journal article" date="2018" name="Nat. Genet.">
        <title>Extensive intraspecific gene order and gene structural variations between Mo17 and other maize genomes.</title>
        <authorList>
            <person name="Sun S."/>
            <person name="Zhou Y."/>
            <person name="Chen J."/>
            <person name="Shi J."/>
            <person name="Zhao H."/>
            <person name="Zhao H."/>
            <person name="Song W."/>
            <person name="Zhang M."/>
            <person name="Cui Y."/>
            <person name="Dong X."/>
            <person name="Liu H."/>
            <person name="Ma X."/>
            <person name="Jiao Y."/>
            <person name="Wang B."/>
            <person name="Wei X."/>
            <person name="Stein J.C."/>
            <person name="Glaubitz J.C."/>
            <person name="Lu F."/>
            <person name="Yu G."/>
            <person name="Liang C."/>
            <person name="Fengler K."/>
            <person name="Li B."/>
            <person name="Rafalski A."/>
            <person name="Schnable P.S."/>
            <person name="Ware D.H."/>
            <person name="Buckler E.S."/>
            <person name="Lai J."/>
        </authorList>
    </citation>
    <scope>NUCLEOTIDE SEQUENCE [LARGE SCALE GENOMIC DNA]</scope>
    <source>
        <strain evidence="4">cv. Missouri 17</strain>
        <tissue evidence="3">Seedling</tissue>
    </source>
</reference>
<feature type="chain" id="PRO_5036272062" description="Secreted protein" evidence="2">
    <location>
        <begin position="29"/>
        <end position="121"/>
    </location>
</feature>
<dbReference type="EMBL" id="NCVQ01000003">
    <property type="protein sequence ID" value="PWZ41360.1"/>
    <property type="molecule type" value="Genomic_DNA"/>
</dbReference>
<dbReference type="AlphaFoldDB" id="A0A8J8Y1T3"/>
<evidence type="ECO:0008006" key="5">
    <source>
        <dbReference type="Google" id="ProtNLM"/>
    </source>
</evidence>
<dbReference type="Proteomes" id="UP000251960">
    <property type="component" value="Chromosome 2"/>
</dbReference>
<accession>A0A8J8Y1T3</accession>
<feature type="signal peptide" evidence="2">
    <location>
        <begin position="1"/>
        <end position="28"/>
    </location>
</feature>
<protein>
    <recommendedName>
        <fullName evidence="5">Secreted protein</fullName>
    </recommendedName>
</protein>
<dbReference type="PROSITE" id="PS51257">
    <property type="entry name" value="PROKAR_LIPOPROTEIN"/>
    <property type="match status" value="1"/>
</dbReference>
<accession>A0A3L6G793</accession>
<dbReference type="EMBL" id="NCVQ01000003">
    <property type="protein sequence ID" value="PWZ41361.1"/>
    <property type="molecule type" value="Genomic_DNA"/>
</dbReference>
<evidence type="ECO:0000313" key="3">
    <source>
        <dbReference type="EMBL" id="PWZ41360.1"/>
    </source>
</evidence>
<keyword evidence="1" id="KW-1133">Transmembrane helix</keyword>
<keyword evidence="1" id="KW-0472">Membrane</keyword>
<dbReference type="HOGENOM" id="CLU_2041455_0_0_1"/>
<evidence type="ECO:0000256" key="1">
    <source>
        <dbReference type="SAM" id="Phobius"/>
    </source>
</evidence>